<reference evidence="1 2" key="1">
    <citation type="journal article" date="2018" name="IMA Fungus">
        <title>IMA Genome-F 9: Draft genome sequence of Annulohypoxylon stygium, Aspergillus mulundensis, Berkeleyomyces basicola (syn. Thielaviopsis basicola), Ceratocystis smalleyi, two Cercospora beticola strains, Coleophoma cylindrospora, Fusarium fracticaudum, Phialophora cf. hyalina, and Morchella septimelata.</title>
        <authorList>
            <person name="Wingfield B.D."/>
            <person name="Bills G.F."/>
            <person name="Dong Y."/>
            <person name="Huang W."/>
            <person name="Nel W.J."/>
            <person name="Swalarsk-Parry B.S."/>
            <person name="Vaghefi N."/>
            <person name="Wilken P.M."/>
            <person name="An Z."/>
            <person name="de Beer Z.W."/>
            <person name="De Vos L."/>
            <person name="Chen L."/>
            <person name="Duong T.A."/>
            <person name="Gao Y."/>
            <person name="Hammerbacher A."/>
            <person name="Kikkert J.R."/>
            <person name="Li Y."/>
            <person name="Li H."/>
            <person name="Li K."/>
            <person name="Li Q."/>
            <person name="Liu X."/>
            <person name="Ma X."/>
            <person name="Naidoo K."/>
            <person name="Pethybridge S.J."/>
            <person name="Sun J."/>
            <person name="Steenkamp E.T."/>
            <person name="van der Nest M.A."/>
            <person name="van Wyk S."/>
            <person name="Wingfield M.J."/>
            <person name="Xiong C."/>
            <person name="Yue Q."/>
            <person name="Zhang X."/>
        </authorList>
    </citation>
    <scope>NUCLEOTIDE SEQUENCE [LARGE SCALE GENOMIC DNA]</scope>
    <source>
        <strain evidence="1 2">BP6252</strain>
    </source>
</reference>
<dbReference type="Proteomes" id="UP000256645">
    <property type="component" value="Unassembled WGS sequence"/>
</dbReference>
<accession>A0A3D8RH70</accession>
<dbReference type="Gene3D" id="3.40.30.10">
    <property type="entry name" value="Glutaredoxin"/>
    <property type="match status" value="1"/>
</dbReference>
<dbReference type="InterPro" id="IPR036249">
    <property type="entry name" value="Thioredoxin-like_sf"/>
</dbReference>
<organism evidence="1 2">
    <name type="scientific">Coleophoma cylindrospora</name>
    <dbReference type="NCBI Taxonomy" id="1849047"/>
    <lineage>
        <taxon>Eukaryota</taxon>
        <taxon>Fungi</taxon>
        <taxon>Dikarya</taxon>
        <taxon>Ascomycota</taxon>
        <taxon>Pezizomycotina</taxon>
        <taxon>Leotiomycetes</taxon>
        <taxon>Helotiales</taxon>
        <taxon>Dermateaceae</taxon>
        <taxon>Coleophoma</taxon>
    </lineage>
</organism>
<protein>
    <recommendedName>
        <fullName evidence="3">Thioredoxin-like fold domain-containing protein</fullName>
    </recommendedName>
</protein>
<keyword evidence="2" id="KW-1185">Reference proteome</keyword>
<sequence>MALAPKFAGQKFSAAAGSQTIHTLELYLDYVCPLVDLNELARSRDTVLSTMLALFFTGGFRSPARSLWNCETTIDDTFPELTLPLQFSAKMFNTVYSSVFPLLKSNTKYSNSVQFIFRQQIQPWHPSSTLVHEAGVAVLKLSPQLFWPFSAALFADQKSYFDVNIVNETRNATYARLAKLGASVGVDESKMYDLLKISDKPREDGALNTGNGTTDDLKKLVKYNRSTGIHVTPTVVFDGLVENGISSSFSAEQWDEWLAKNIV</sequence>
<dbReference type="SUPFAM" id="SSF52833">
    <property type="entry name" value="Thioredoxin-like"/>
    <property type="match status" value="1"/>
</dbReference>
<dbReference type="OrthoDB" id="37297at2759"/>
<name>A0A3D8RH70_9HELO</name>
<evidence type="ECO:0008006" key="3">
    <source>
        <dbReference type="Google" id="ProtNLM"/>
    </source>
</evidence>
<dbReference type="EMBL" id="PDLM01000007">
    <property type="protein sequence ID" value="RDW73201.1"/>
    <property type="molecule type" value="Genomic_DNA"/>
</dbReference>
<proteinExistence type="predicted"/>
<gene>
    <name evidence="1" type="ORF">BP6252_07108</name>
</gene>
<evidence type="ECO:0000313" key="2">
    <source>
        <dbReference type="Proteomes" id="UP000256645"/>
    </source>
</evidence>
<evidence type="ECO:0000313" key="1">
    <source>
        <dbReference type="EMBL" id="RDW73201.1"/>
    </source>
</evidence>
<dbReference type="STRING" id="1849047.A0A3D8RH70"/>
<dbReference type="AlphaFoldDB" id="A0A3D8RH70"/>
<dbReference type="PANTHER" id="PTHR33875:SF2">
    <property type="entry name" value="ACR183CP"/>
    <property type="match status" value="1"/>
</dbReference>
<comment type="caution">
    <text evidence="1">The sequence shown here is derived from an EMBL/GenBank/DDBJ whole genome shotgun (WGS) entry which is preliminary data.</text>
</comment>
<dbReference type="PANTHER" id="PTHR33875">
    <property type="entry name" value="OS09G0542200 PROTEIN"/>
    <property type="match status" value="1"/>
</dbReference>